<evidence type="ECO:0000256" key="2">
    <source>
        <dbReference type="SAM" id="SignalP"/>
    </source>
</evidence>
<dbReference type="PROSITE" id="PS51257">
    <property type="entry name" value="PROKAR_LIPOPROTEIN"/>
    <property type="match status" value="1"/>
</dbReference>
<sequence>MNRSRAAFALVPLVLLLTGCGGEATRATSAPAAQESTAETTAAPEPVSPDSSPGSSSDRSVGPADLKPPTGTRTVEVKRSLDEPPIVTGVRYAEHRGFDRVVVDYRGDLPGYRVEWVPELVQDGSGEPIEVEGGAYLQVTIIPANAHDEDGAPTWKGGPIFKAGLGNVKNVVKTGDFEAVVGVGIVLEHRAGFRVKEYRSPNRLVIDVAH</sequence>
<evidence type="ECO:0000256" key="1">
    <source>
        <dbReference type="SAM" id="MobiDB-lite"/>
    </source>
</evidence>
<feature type="region of interest" description="Disordered" evidence="1">
    <location>
        <begin position="26"/>
        <end position="80"/>
    </location>
</feature>
<dbReference type="AlphaFoldDB" id="A0A8J3WVW2"/>
<organism evidence="4 5">
    <name type="scientific">Planobispora takensis</name>
    <dbReference type="NCBI Taxonomy" id="1367882"/>
    <lineage>
        <taxon>Bacteria</taxon>
        <taxon>Bacillati</taxon>
        <taxon>Actinomycetota</taxon>
        <taxon>Actinomycetes</taxon>
        <taxon>Streptosporangiales</taxon>
        <taxon>Streptosporangiaceae</taxon>
        <taxon>Planobispora</taxon>
    </lineage>
</organism>
<feature type="signal peptide" evidence="2">
    <location>
        <begin position="1"/>
        <end position="24"/>
    </location>
</feature>
<protein>
    <recommendedName>
        <fullName evidence="3">AMIN-like domain-containing protein</fullName>
    </recommendedName>
</protein>
<proteinExistence type="predicted"/>
<feature type="chain" id="PRO_5039239424" description="AMIN-like domain-containing protein" evidence="2">
    <location>
        <begin position="25"/>
        <end position="210"/>
    </location>
</feature>
<dbReference type="Pfam" id="PF24837">
    <property type="entry name" value="AMIN-like"/>
    <property type="match status" value="1"/>
</dbReference>
<comment type="caution">
    <text evidence="4">The sequence shown here is derived from an EMBL/GenBank/DDBJ whole genome shotgun (WGS) entry which is preliminary data.</text>
</comment>
<feature type="domain" description="AMIN-like" evidence="3">
    <location>
        <begin position="86"/>
        <end position="210"/>
    </location>
</feature>
<dbReference type="RefSeq" id="WP_203877774.1">
    <property type="nucleotide sequence ID" value="NZ_BOOK01000039.1"/>
</dbReference>
<reference evidence="4" key="1">
    <citation type="submission" date="2021-01" db="EMBL/GenBank/DDBJ databases">
        <title>Whole genome shotgun sequence of Planobispora takensis NBRC 109077.</title>
        <authorList>
            <person name="Komaki H."/>
            <person name="Tamura T."/>
        </authorList>
    </citation>
    <scope>NUCLEOTIDE SEQUENCE</scope>
    <source>
        <strain evidence="4">NBRC 109077</strain>
    </source>
</reference>
<keyword evidence="2" id="KW-0732">Signal</keyword>
<evidence type="ECO:0000313" key="5">
    <source>
        <dbReference type="Proteomes" id="UP000634476"/>
    </source>
</evidence>
<keyword evidence="5" id="KW-1185">Reference proteome</keyword>
<dbReference type="Proteomes" id="UP000634476">
    <property type="component" value="Unassembled WGS sequence"/>
</dbReference>
<evidence type="ECO:0000259" key="3">
    <source>
        <dbReference type="Pfam" id="PF24837"/>
    </source>
</evidence>
<dbReference type="InterPro" id="IPR056303">
    <property type="entry name" value="AMIN-like"/>
</dbReference>
<accession>A0A8J3WVW2</accession>
<feature type="compositionally biased region" description="Low complexity" evidence="1">
    <location>
        <begin position="27"/>
        <end position="63"/>
    </location>
</feature>
<gene>
    <name evidence="4" type="ORF">Pta02_54980</name>
</gene>
<name>A0A8J3WVW2_9ACTN</name>
<dbReference type="EMBL" id="BOOK01000039">
    <property type="protein sequence ID" value="GII03490.1"/>
    <property type="molecule type" value="Genomic_DNA"/>
</dbReference>
<evidence type="ECO:0000313" key="4">
    <source>
        <dbReference type="EMBL" id="GII03490.1"/>
    </source>
</evidence>